<evidence type="ECO:0000313" key="2">
    <source>
        <dbReference type="EMBL" id="CAB3994605.1"/>
    </source>
</evidence>
<feature type="compositionally biased region" description="Pro residues" evidence="1">
    <location>
        <begin position="222"/>
        <end position="235"/>
    </location>
</feature>
<feature type="region of interest" description="Disordered" evidence="1">
    <location>
        <begin position="82"/>
        <end position="112"/>
    </location>
</feature>
<sequence>MTSTIPNEDSPANPTLMEPLDHEKSDEADDAVGPGGIQGWAAIKNLASSLFHLKDKSVLTGAEANNIISLWEKLPEGLKSSKVAYPPRYRPDSTHTGRFKQTKPPSPYTQTVTPGLVSLRRAMVGGDSGPATAVDVSPVVEQLVSQLEKHFVSPIKVDGRSVSRWRRILTSYRNIRELVTMHDLIMKETNIQLFELNQTTLMKWWNDRQRHIECRILTQGLPEPPPRTAPKPDLPPAKRLLPKPQPTPPPPHQFVTITT</sequence>
<feature type="compositionally biased region" description="Pro residues" evidence="1">
    <location>
        <begin position="243"/>
        <end position="252"/>
    </location>
</feature>
<protein>
    <submittedName>
        <fullName evidence="2">Uncharacterized protein</fullName>
    </submittedName>
</protein>
<comment type="caution">
    <text evidence="2">The sequence shown here is derived from an EMBL/GenBank/DDBJ whole genome shotgun (WGS) entry which is preliminary data.</text>
</comment>
<gene>
    <name evidence="2" type="ORF">PACLA_8A055534</name>
</gene>
<evidence type="ECO:0000256" key="1">
    <source>
        <dbReference type="SAM" id="MobiDB-lite"/>
    </source>
</evidence>
<dbReference type="OrthoDB" id="5978980at2759"/>
<organism evidence="2 3">
    <name type="scientific">Paramuricea clavata</name>
    <name type="common">Red gorgonian</name>
    <name type="synonym">Violescent sea-whip</name>
    <dbReference type="NCBI Taxonomy" id="317549"/>
    <lineage>
        <taxon>Eukaryota</taxon>
        <taxon>Metazoa</taxon>
        <taxon>Cnidaria</taxon>
        <taxon>Anthozoa</taxon>
        <taxon>Octocorallia</taxon>
        <taxon>Malacalcyonacea</taxon>
        <taxon>Plexauridae</taxon>
        <taxon>Paramuricea</taxon>
    </lineage>
</organism>
<keyword evidence="3" id="KW-1185">Reference proteome</keyword>
<feature type="compositionally biased region" description="Polar residues" evidence="1">
    <location>
        <begin position="1"/>
        <end position="13"/>
    </location>
</feature>
<name>A0A7D9HZG8_PARCT</name>
<feature type="region of interest" description="Disordered" evidence="1">
    <location>
        <begin position="1"/>
        <end position="33"/>
    </location>
</feature>
<evidence type="ECO:0000313" key="3">
    <source>
        <dbReference type="Proteomes" id="UP001152795"/>
    </source>
</evidence>
<accession>A0A7D9HZG8</accession>
<dbReference type="Proteomes" id="UP001152795">
    <property type="component" value="Unassembled WGS sequence"/>
</dbReference>
<dbReference type="AlphaFoldDB" id="A0A7D9HZG8"/>
<dbReference type="EMBL" id="CACRXK020002498">
    <property type="protein sequence ID" value="CAB3994605.1"/>
    <property type="molecule type" value="Genomic_DNA"/>
</dbReference>
<proteinExistence type="predicted"/>
<reference evidence="2" key="1">
    <citation type="submission" date="2020-04" db="EMBL/GenBank/DDBJ databases">
        <authorList>
            <person name="Alioto T."/>
            <person name="Alioto T."/>
            <person name="Gomez Garrido J."/>
        </authorList>
    </citation>
    <scope>NUCLEOTIDE SEQUENCE</scope>
    <source>
        <strain evidence="2">A484AB</strain>
    </source>
</reference>
<feature type="region of interest" description="Disordered" evidence="1">
    <location>
        <begin position="219"/>
        <end position="259"/>
    </location>
</feature>